<dbReference type="Proteomes" id="UP001319882">
    <property type="component" value="Unassembled WGS sequence"/>
</dbReference>
<organism evidence="2 3">
    <name type="scientific">Vreelandella malpeensis</name>
    <dbReference type="NCBI Taxonomy" id="1172368"/>
    <lineage>
        <taxon>Bacteria</taxon>
        <taxon>Pseudomonadati</taxon>
        <taxon>Pseudomonadota</taxon>
        <taxon>Gammaproteobacteria</taxon>
        <taxon>Oceanospirillales</taxon>
        <taxon>Halomonadaceae</taxon>
        <taxon>Vreelandella</taxon>
    </lineage>
</organism>
<protein>
    <submittedName>
        <fullName evidence="2">Uncharacterized protein</fullName>
    </submittedName>
</protein>
<evidence type="ECO:0000313" key="2">
    <source>
        <dbReference type="EMBL" id="MCB8889576.1"/>
    </source>
</evidence>
<feature type="region of interest" description="Disordered" evidence="1">
    <location>
        <begin position="89"/>
        <end position="108"/>
    </location>
</feature>
<feature type="compositionally biased region" description="Basic and acidic residues" evidence="1">
    <location>
        <begin position="99"/>
        <end position="108"/>
    </location>
</feature>
<gene>
    <name evidence="2" type="ORF">GEV37_10680</name>
</gene>
<reference evidence="2 3" key="1">
    <citation type="journal article" date="2021" name="Sci. Rep.">
        <title>Genome analysis of a halophilic bacterium Halomonas malpeensis YU-PRIM-29(T) reveals its exopolysaccharide and pigment producing capabilities.</title>
        <authorList>
            <person name="Athmika"/>
            <person name="Ghate S.D."/>
            <person name="Arun A.B."/>
            <person name="Rao S.S."/>
            <person name="Kumar S.T.A."/>
            <person name="Kandiyil M.K."/>
            <person name="Saptami K."/>
            <person name="Rekha P.D."/>
        </authorList>
    </citation>
    <scope>NUCLEOTIDE SEQUENCE [LARGE SCALE GENOMIC DNA]</scope>
    <source>
        <strain evidence="3">prim 29</strain>
    </source>
</reference>
<comment type="caution">
    <text evidence="2">The sequence shown here is derived from an EMBL/GenBank/DDBJ whole genome shotgun (WGS) entry which is preliminary data.</text>
</comment>
<name>A0ABS8DTG8_9GAMM</name>
<keyword evidence="3" id="KW-1185">Reference proteome</keyword>
<evidence type="ECO:0000256" key="1">
    <source>
        <dbReference type="SAM" id="MobiDB-lite"/>
    </source>
</evidence>
<proteinExistence type="predicted"/>
<evidence type="ECO:0000313" key="3">
    <source>
        <dbReference type="Proteomes" id="UP001319882"/>
    </source>
</evidence>
<dbReference type="EMBL" id="WHVL01000004">
    <property type="protein sequence ID" value="MCB8889576.1"/>
    <property type="molecule type" value="Genomic_DNA"/>
</dbReference>
<sequence length="108" mass="11499">MLVGLPSVHASTSDAWAEHDAAVLEQCLALSQFEDAEAAGEPVLFSDEAGMTALLIAGTYPQAHMNGERGQELCLFDRAEEQAYIADADTLTSPSVEDENARDVDSAQ</sequence>
<accession>A0ABS8DTG8</accession>